<evidence type="ECO:0000256" key="2">
    <source>
        <dbReference type="ARBA" id="ARBA00004123"/>
    </source>
</evidence>
<keyword evidence="4" id="KW-0479">Metal-binding</keyword>
<sequence length="859" mass="97717">MDIPEEFPFPFPPYTIQKDFMKNLYSCLDNGKLGIFESPTGTGKSLSIICGALKWLVDYEEKYKNSLVEELKDIDVKLKEISEKFDGDWFSEQTQQIQINAQKRIIEEKLEALERRNAQRNKYKEQIESEDITKKKRHYKKSILKNKSDDGKICDSFDGLSKEIDDNDADILLEDLDLNSDSDEENDTVENAKYTQFFFCSRTHSQLTQFIGEIKQSPYADKVSLVPLASRQNYCINNAVKKLGHVNLINDRCLQLQKKKTTLKKEKDIKRSKTATSCPFNPGNQGLIIANIVTRIQDVEELVENGKQMETCAYYASRRSIPDSQVILVPYNSILHKNTRISSGINLKNNVLIIDEAHNLLEAIERIYSATISGRHIIHCYNQLTQYQKRFEALFSAKNVLYLNQMSFCLKKLIKVLGGTTKSQVNDKVSGEFQSKVYTVCDFEIMAEIDTVNIFELLQFINNSKLIHKLRGYTEKYSGDLKIRPVTIKKSGVSAFLDALQEKDKNTESIVDEKENTEDDDAPNPLMFIISFLESLKNSSSDGRIFVIPGSTVGQGTIKFLLMNPAAHFHEIVKESRAVILTGGTMEPISEFRDQLFIRAGAEHERIVTFSCDHVVPKENILTRILTQGPTGVQFEFNYQNRQNIELLNELGRTLKNLCNIVPGGIVVFLPSYSYEEMLYKHLVSSGVVAKLEEKKKIFREPKLSSQVNSVLENYSDAIYHPKIPQNGALLFSVINGKLSEGLNFSDNLGRCVIVVGLPYPNIKSPELQEKMKYLNENVKPGAGNEYYENTCMKAVNQCIGRAVRHINDYSTVILLDKRYSNKTKSLPGWIQRTLTVNNTFNTTIGDVAKFFAGKKKKL</sequence>
<dbReference type="GO" id="GO:0034085">
    <property type="term" value="P:establishment of sister chromatid cohesion"/>
    <property type="evidence" value="ECO:0007669"/>
    <property type="project" value="TreeGrafter"/>
</dbReference>
<dbReference type="GO" id="GO:0005524">
    <property type="term" value="F:ATP binding"/>
    <property type="evidence" value="ECO:0007669"/>
    <property type="project" value="UniProtKB-KW"/>
</dbReference>
<dbReference type="Proteomes" id="UP001168990">
    <property type="component" value="Unassembled WGS sequence"/>
</dbReference>
<organism evidence="17 18">
    <name type="scientific">Microctonus aethiopoides</name>
    <dbReference type="NCBI Taxonomy" id="144406"/>
    <lineage>
        <taxon>Eukaryota</taxon>
        <taxon>Metazoa</taxon>
        <taxon>Ecdysozoa</taxon>
        <taxon>Arthropoda</taxon>
        <taxon>Hexapoda</taxon>
        <taxon>Insecta</taxon>
        <taxon>Pterygota</taxon>
        <taxon>Neoptera</taxon>
        <taxon>Endopterygota</taxon>
        <taxon>Hymenoptera</taxon>
        <taxon>Apocrita</taxon>
        <taxon>Ichneumonoidea</taxon>
        <taxon>Braconidae</taxon>
        <taxon>Euphorinae</taxon>
        <taxon>Microctonus</taxon>
    </lineage>
</organism>
<evidence type="ECO:0000256" key="3">
    <source>
        <dbReference type="ARBA" id="ARBA00008435"/>
    </source>
</evidence>
<reference evidence="17" key="1">
    <citation type="journal article" date="2023" name="bioRxiv">
        <title>Scaffold-level genome assemblies of two parasitoid biocontrol wasps reveal the parthenogenesis mechanism and an associated novel virus.</title>
        <authorList>
            <person name="Inwood S."/>
            <person name="Skelly J."/>
            <person name="Guhlin J."/>
            <person name="Harrop T."/>
            <person name="Goldson S."/>
            <person name="Dearden P."/>
        </authorList>
    </citation>
    <scope>NUCLEOTIDE SEQUENCE</scope>
    <source>
        <strain evidence="17">Irish</strain>
        <tissue evidence="17">Whole body</tissue>
    </source>
</reference>
<dbReference type="InterPro" id="IPR014013">
    <property type="entry name" value="Helic_SF1/SF2_ATP-bd_DinG/Rad3"/>
</dbReference>
<keyword evidence="5" id="KW-0547">Nucleotide-binding</keyword>
<feature type="domain" description="Helicase ATP-binding" evidence="16">
    <location>
        <begin position="3"/>
        <end position="420"/>
    </location>
</feature>
<evidence type="ECO:0000256" key="10">
    <source>
        <dbReference type="ARBA" id="ARBA00023014"/>
    </source>
</evidence>
<dbReference type="GO" id="GO:0043139">
    <property type="term" value="F:5'-3' DNA helicase activity"/>
    <property type="evidence" value="ECO:0007669"/>
    <property type="project" value="UniProtKB-EC"/>
</dbReference>
<keyword evidence="15" id="KW-0175">Coiled coil</keyword>
<keyword evidence="9" id="KW-0408">Iron</keyword>
<dbReference type="SMART" id="SM00488">
    <property type="entry name" value="DEXDc2"/>
    <property type="match status" value="1"/>
</dbReference>
<evidence type="ECO:0000256" key="7">
    <source>
        <dbReference type="ARBA" id="ARBA00022806"/>
    </source>
</evidence>
<evidence type="ECO:0000313" key="18">
    <source>
        <dbReference type="Proteomes" id="UP001168990"/>
    </source>
</evidence>
<evidence type="ECO:0000256" key="4">
    <source>
        <dbReference type="ARBA" id="ARBA00022723"/>
    </source>
</evidence>
<dbReference type="GO" id="GO:0006139">
    <property type="term" value="P:nucleobase-containing compound metabolic process"/>
    <property type="evidence" value="ECO:0007669"/>
    <property type="project" value="InterPro"/>
</dbReference>
<evidence type="ECO:0000256" key="11">
    <source>
        <dbReference type="ARBA" id="ARBA00023235"/>
    </source>
</evidence>
<dbReference type="InterPro" id="IPR027417">
    <property type="entry name" value="P-loop_NTPase"/>
</dbReference>
<evidence type="ECO:0000256" key="15">
    <source>
        <dbReference type="SAM" id="Coils"/>
    </source>
</evidence>
<dbReference type="InterPro" id="IPR006555">
    <property type="entry name" value="ATP-dep_Helicase_C"/>
</dbReference>
<gene>
    <name evidence="17" type="ORF">PV328_009327</name>
</gene>
<dbReference type="InterPro" id="IPR006554">
    <property type="entry name" value="Helicase-like_DEXD_c2"/>
</dbReference>
<comment type="caution">
    <text evidence="17">The sequence shown here is derived from an EMBL/GenBank/DDBJ whole genome shotgun (WGS) entry which is preliminary data.</text>
</comment>
<dbReference type="SMART" id="SM00491">
    <property type="entry name" value="HELICc2"/>
    <property type="match status" value="1"/>
</dbReference>
<accession>A0AA39F0Q2</accession>
<keyword evidence="18" id="KW-1185">Reference proteome</keyword>
<dbReference type="SUPFAM" id="SSF52540">
    <property type="entry name" value="P-loop containing nucleoside triphosphate hydrolases"/>
    <property type="match status" value="2"/>
</dbReference>
<dbReference type="EMBL" id="JAQQBS010001424">
    <property type="protein sequence ID" value="KAK0158308.1"/>
    <property type="molecule type" value="Genomic_DNA"/>
</dbReference>
<feature type="coiled-coil region" evidence="15">
    <location>
        <begin position="64"/>
        <end position="130"/>
    </location>
</feature>
<evidence type="ECO:0000256" key="5">
    <source>
        <dbReference type="ARBA" id="ARBA00022741"/>
    </source>
</evidence>
<dbReference type="Pfam" id="PF06733">
    <property type="entry name" value="DEAD_2"/>
    <property type="match status" value="1"/>
</dbReference>
<dbReference type="InterPro" id="IPR010614">
    <property type="entry name" value="RAD3-like_helicase_DEAD"/>
</dbReference>
<name>A0AA39F0Q2_9HYME</name>
<comment type="similarity">
    <text evidence="3">Belongs to the DEAD box helicase family. DEAH subfamily. DDX11/CHL1 sub-subfamily.</text>
</comment>
<evidence type="ECO:0000256" key="12">
    <source>
        <dbReference type="ARBA" id="ARBA00023242"/>
    </source>
</evidence>
<comment type="cofactor">
    <cofactor evidence="1">
        <name>[4Fe-4S] cluster</name>
        <dbReference type="ChEBI" id="CHEBI:49883"/>
    </cofactor>
</comment>
<protein>
    <recommendedName>
        <fullName evidence="13">DNA 5'-3' helicase</fullName>
        <ecNumber evidence="13">5.6.2.3</ecNumber>
    </recommendedName>
</protein>
<dbReference type="EC" id="5.6.2.3" evidence="13"/>
<evidence type="ECO:0000256" key="9">
    <source>
        <dbReference type="ARBA" id="ARBA00023004"/>
    </source>
</evidence>
<keyword evidence="10" id="KW-0411">Iron-sulfur</keyword>
<dbReference type="InterPro" id="IPR013020">
    <property type="entry name" value="Rad3/Chl1-like"/>
</dbReference>
<comment type="catalytic activity">
    <reaction evidence="14">
        <text>ATP + H2O = ADP + phosphate + H(+)</text>
        <dbReference type="Rhea" id="RHEA:13065"/>
        <dbReference type="ChEBI" id="CHEBI:15377"/>
        <dbReference type="ChEBI" id="CHEBI:15378"/>
        <dbReference type="ChEBI" id="CHEBI:30616"/>
        <dbReference type="ChEBI" id="CHEBI:43474"/>
        <dbReference type="ChEBI" id="CHEBI:456216"/>
        <dbReference type="EC" id="5.6.2.3"/>
    </reaction>
</comment>
<keyword evidence="11" id="KW-0413">Isomerase</keyword>
<comment type="subcellular location">
    <subcellularLocation>
        <location evidence="2">Nucleus</location>
    </subcellularLocation>
</comment>
<evidence type="ECO:0000256" key="8">
    <source>
        <dbReference type="ARBA" id="ARBA00022840"/>
    </source>
</evidence>
<proteinExistence type="inferred from homology"/>
<evidence type="ECO:0000259" key="16">
    <source>
        <dbReference type="PROSITE" id="PS51193"/>
    </source>
</evidence>
<dbReference type="AlphaFoldDB" id="A0AA39F0Q2"/>
<reference evidence="17" key="2">
    <citation type="submission" date="2023-03" db="EMBL/GenBank/DDBJ databases">
        <authorList>
            <person name="Inwood S.N."/>
            <person name="Skelly J.G."/>
            <person name="Guhlin J."/>
            <person name="Harrop T.W.R."/>
            <person name="Goldson S.G."/>
            <person name="Dearden P.K."/>
        </authorList>
    </citation>
    <scope>NUCLEOTIDE SEQUENCE</scope>
    <source>
        <strain evidence="17">Irish</strain>
        <tissue evidence="17">Whole body</tissue>
    </source>
</reference>
<evidence type="ECO:0000256" key="14">
    <source>
        <dbReference type="ARBA" id="ARBA00048954"/>
    </source>
</evidence>
<dbReference type="GO" id="GO:0046872">
    <property type="term" value="F:metal ion binding"/>
    <property type="evidence" value="ECO:0007669"/>
    <property type="project" value="UniProtKB-KW"/>
</dbReference>
<keyword evidence="7" id="KW-0347">Helicase</keyword>
<dbReference type="FunFam" id="3.40.50.300:FF:001372">
    <property type="entry name" value="ATP-dependent DNA helicase chl1"/>
    <property type="match status" value="1"/>
</dbReference>
<dbReference type="GO" id="GO:0016818">
    <property type="term" value="F:hydrolase activity, acting on acid anhydrides, in phosphorus-containing anhydrides"/>
    <property type="evidence" value="ECO:0007669"/>
    <property type="project" value="InterPro"/>
</dbReference>
<dbReference type="InterPro" id="IPR045028">
    <property type="entry name" value="DinG/Rad3-like"/>
</dbReference>
<keyword evidence="6" id="KW-0378">Hydrolase</keyword>
<dbReference type="GO" id="GO:0003677">
    <property type="term" value="F:DNA binding"/>
    <property type="evidence" value="ECO:0007669"/>
    <property type="project" value="InterPro"/>
</dbReference>
<keyword evidence="8" id="KW-0067">ATP-binding</keyword>
<evidence type="ECO:0000256" key="13">
    <source>
        <dbReference type="ARBA" id="ARBA00044969"/>
    </source>
</evidence>
<evidence type="ECO:0000256" key="1">
    <source>
        <dbReference type="ARBA" id="ARBA00001966"/>
    </source>
</evidence>
<dbReference type="Pfam" id="PF13307">
    <property type="entry name" value="Helicase_C_2"/>
    <property type="match status" value="1"/>
</dbReference>
<dbReference type="Gene3D" id="3.40.50.300">
    <property type="entry name" value="P-loop containing nucleotide triphosphate hydrolases"/>
    <property type="match status" value="3"/>
</dbReference>
<dbReference type="NCBIfam" id="TIGR00604">
    <property type="entry name" value="rad3"/>
    <property type="match status" value="1"/>
</dbReference>
<evidence type="ECO:0000256" key="6">
    <source>
        <dbReference type="ARBA" id="ARBA00022801"/>
    </source>
</evidence>
<dbReference type="PANTHER" id="PTHR11472">
    <property type="entry name" value="DNA REPAIR DEAD HELICASE RAD3/XP-D SUBFAMILY MEMBER"/>
    <property type="match status" value="1"/>
</dbReference>
<dbReference type="CDD" id="cd18788">
    <property type="entry name" value="SF2_C_XPD"/>
    <property type="match status" value="1"/>
</dbReference>
<dbReference type="GO" id="GO:0005634">
    <property type="term" value="C:nucleus"/>
    <property type="evidence" value="ECO:0007669"/>
    <property type="project" value="UniProtKB-SubCell"/>
</dbReference>
<dbReference type="PROSITE" id="PS51193">
    <property type="entry name" value="HELICASE_ATP_BIND_2"/>
    <property type="match status" value="1"/>
</dbReference>
<dbReference type="GO" id="GO:0051536">
    <property type="term" value="F:iron-sulfur cluster binding"/>
    <property type="evidence" value="ECO:0007669"/>
    <property type="project" value="UniProtKB-KW"/>
</dbReference>
<dbReference type="PANTHER" id="PTHR11472:SF41">
    <property type="entry name" value="ATP-DEPENDENT DNA HELICASE DDX11-RELATED"/>
    <property type="match status" value="1"/>
</dbReference>
<evidence type="ECO:0000313" key="17">
    <source>
        <dbReference type="EMBL" id="KAK0158308.1"/>
    </source>
</evidence>
<keyword evidence="12" id="KW-0539">Nucleus</keyword>